<name>A0A6M3KW31_9ZZZZ</name>
<organism evidence="1">
    <name type="scientific">viral metagenome</name>
    <dbReference type="NCBI Taxonomy" id="1070528"/>
    <lineage>
        <taxon>unclassified sequences</taxon>
        <taxon>metagenomes</taxon>
        <taxon>organismal metagenomes</taxon>
    </lineage>
</organism>
<accession>A0A6M3KW31</accession>
<dbReference type="EMBL" id="MT142588">
    <property type="protein sequence ID" value="QJA85674.1"/>
    <property type="molecule type" value="Genomic_DNA"/>
</dbReference>
<gene>
    <name evidence="1" type="ORF">MM415B02189_0018</name>
</gene>
<dbReference type="AlphaFoldDB" id="A0A6M3KW31"/>
<evidence type="ECO:0000313" key="1">
    <source>
        <dbReference type="EMBL" id="QJA85674.1"/>
    </source>
</evidence>
<reference evidence="1" key="1">
    <citation type="submission" date="2020-03" db="EMBL/GenBank/DDBJ databases">
        <title>The deep terrestrial virosphere.</title>
        <authorList>
            <person name="Holmfeldt K."/>
            <person name="Nilsson E."/>
            <person name="Simone D."/>
            <person name="Lopez-Fernandez M."/>
            <person name="Wu X."/>
            <person name="de Brujin I."/>
            <person name="Lundin D."/>
            <person name="Andersson A."/>
            <person name="Bertilsson S."/>
            <person name="Dopson M."/>
        </authorList>
    </citation>
    <scope>NUCLEOTIDE SEQUENCE</scope>
    <source>
        <strain evidence="1">MM415B02189</strain>
    </source>
</reference>
<protein>
    <submittedName>
        <fullName evidence="1">Uncharacterized protein</fullName>
    </submittedName>
</protein>
<proteinExistence type="predicted"/>
<sequence length="314" mass="32225">MSGELKHATVGTTMTQAEFEAVGLHVVDSQATGDLIYASSNSQLSRLGIGSTGALLTVSSGIPAWTSYTITNDGTKTTIAGISGDYWRVGDAAATSRSLASEDDLMVTGKLEVDGISYLDGTVFVADTKTLVVGHSATIATQAGNADTFQVLGGGISDGSLTLAVFRNALTQPPAVHFLKSYSNGDLGVNTIVVDNAELGAIMWMAADGVDFRTIGAKIVGIVNGTPDANDMPTDIEFYTALGATADDLALKMTLDKSGNLLLASGYFELPEVSAPGAGAANTARIYAQDNGAGKTQIMAQFATGAAQQIAIEP</sequence>